<evidence type="ECO:0000313" key="2">
    <source>
        <dbReference type="Proteomes" id="UP000292082"/>
    </source>
</evidence>
<gene>
    <name evidence="1" type="ORF">BD310DRAFT_937247</name>
</gene>
<proteinExistence type="predicted"/>
<dbReference type="Proteomes" id="UP000292082">
    <property type="component" value="Unassembled WGS sequence"/>
</dbReference>
<name>A0A4Q9PFQ5_9APHY</name>
<keyword evidence="2" id="KW-1185">Reference proteome</keyword>
<protein>
    <submittedName>
        <fullName evidence="1">Uncharacterized protein</fullName>
    </submittedName>
</protein>
<evidence type="ECO:0000313" key="1">
    <source>
        <dbReference type="EMBL" id="TBU53799.1"/>
    </source>
</evidence>
<sequence>MVTYRSRQRRRRPNFCIHAACFPISASYPDPTSYFEWQNRRCPLITAFPLWSTEELRQGPGCPRNVGSPASGMNCSTSWRHGPPLPHSCTRIQMSSHTSDRFMEKIPLNLSTKPSIPF</sequence>
<dbReference type="AlphaFoldDB" id="A0A4Q9PFQ5"/>
<organism evidence="1 2">
    <name type="scientific">Dichomitus squalens</name>
    <dbReference type="NCBI Taxonomy" id="114155"/>
    <lineage>
        <taxon>Eukaryota</taxon>
        <taxon>Fungi</taxon>
        <taxon>Dikarya</taxon>
        <taxon>Basidiomycota</taxon>
        <taxon>Agaricomycotina</taxon>
        <taxon>Agaricomycetes</taxon>
        <taxon>Polyporales</taxon>
        <taxon>Polyporaceae</taxon>
        <taxon>Dichomitus</taxon>
    </lineage>
</organism>
<reference evidence="1 2" key="1">
    <citation type="submission" date="2019-01" db="EMBL/GenBank/DDBJ databases">
        <title>Draft genome sequences of three monokaryotic isolates of the white-rot basidiomycete fungus Dichomitus squalens.</title>
        <authorList>
            <consortium name="DOE Joint Genome Institute"/>
            <person name="Lopez S.C."/>
            <person name="Andreopoulos B."/>
            <person name="Pangilinan J."/>
            <person name="Lipzen A."/>
            <person name="Riley R."/>
            <person name="Ahrendt S."/>
            <person name="Ng V."/>
            <person name="Barry K."/>
            <person name="Daum C."/>
            <person name="Grigoriev I.V."/>
            <person name="Hilden K.S."/>
            <person name="Makela M.R."/>
            <person name="de Vries R.P."/>
        </authorList>
    </citation>
    <scope>NUCLEOTIDE SEQUENCE [LARGE SCALE GENOMIC DNA]</scope>
    <source>
        <strain evidence="1 2">CBS 464.89</strain>
    </source>
</reference>
<accession>A0A4Q9PFQ5</accession>
<dbReference type="EMBL" id="ML145204">
    <property type="protein sequence ID" value="TBU53799.1"/>
    <property type="molecule type" value="Genomic_DNA"/>
</dbReference>